<proteinExistence type="predicted"/>
<comment type="caution">
    <text evidence="1">The sequence shown here is derived from an EMBL/GenBank/DDBJ whole genome shotgun (WGS) entry which is preliminary data.</text>
</comment>
<evidence type="ECO:0000313" key="2">
    <source>
        <dbReference type="Proteomes" id="UP001206483"/>
    </source>
</evidence>
<gene>
    <name evidence="1" type="ORF">FHR36_006260</name>
</gene>
<organism evidence="1 2">
    <name type="scientific">Kitasatospora paracochleata</name>
    <dbReference type="NCBI Taxonomy" id="58354"/>
    <lineage>
        <taxon>Bacteria</taxon>
        <taxon>Bacillati</taxon>
        <taxon>Actinomycetota</taxon>
        <taxon>Actinomycetes</taxon>
        <taxon>Kitasatosporales</taxon>
        <taxon>Streptomycetaceae</taxon>
        <taxon>Kitasatospora</taxon>
    </lineage>
</organism>
<keyword evidence="2" id="KW-1185">Reference proteome</keyword>
<protein>
    <submittedName>
        <fullName evidence="1">Transposase</fullName>
    </submittedName>
</protein>
<evidence type="ECO:0000313" key="1">
    <source>
        <dbReference type="EMBL" id="MCP2313079.1"/>
    </source>
</evidence>
<accession>A0ABT1J7F3</accession>
<reference evidence="1 2" key="1">
    <citation type="submission" date="2022-06" db="EMBL/GenBank/DDBJ databases">
        <title>Sequencing the genomes of 1000 actinobacteria strains.</title>
        <authorList>
            <person name="Klenk H.-P."/>
        </authorList>
    </citation>
    <scope>NUCLEOTIDE SEQUENCE [LARGE SCALE GENOMIC DNA]</scope>
    <source>
        <strain evidence="1 2">DSM 41656</strain>
    </source>
</reference>
<sequence>MNHRRLARDYEALPARAEAMVHVAMISLMTRRLTGETTPTWRGT</sequence>
<dbReference type="Proteomes" id="UP001206483">
    <property type="component" value="Unassembled WGS sequence"/>
</dbReference>
<name>A0ABT1J7F3_9ACTN</name>
<dbReference type="EMBL" id="JAMZDX010000006">
    <property type="protein sequence ID" value="MCP2313079.1"/>
    <property type="molecule type" value="Genomic_DNA"/>
</dbReference>